<dbReference type="PANTHER" id="PTHR22802">
    <property type="entry name" value="C-TYPE LECTIN SUPERFAMILY MEMBER"/>
    <property type="match status" value="1"/>
</dbReference>
<evidence type="ECO:0000313" key="5">
    <source>
        <dbReference type="Proteomes" id="UP001652700"/>
    </source>
</evidence>
<sequence length="180" mass="20709">MYFKLILVLLVCNVVKLSVQGGREFVSPVLQSPSRGRDSNWLSYGGKIYYKQIVFKANYFKATQFCRQQGMQLLSISNHIENERLGKFILDTGTLTGLYWTSGTKLVGDDQWVWLSTGQRISYTNWGAGEPSGKTPDQKSEENCLVFDYFKGNNAWNDMNCHWDQYFICESVSECDKTQY</sequence>
<accession>A0A6P7H1C9</accession>
<dbReference type="CDD" id="cd00037">
    <property type="entry name" value="CLECT"/>
    <property type="match status" value="1"/>
</dbReference>
<dbReference type="InterPro" id="IPR051004">
    <property type="entry name" value="DC-SIGN_domain-containing"/>
</dbReference>
<dbReference type="InterPro" id="IPR016187">
    <property type="entry name" value="CTDL_fold"/>
</dbReference>
<feature type="domain" description="C-type lectin" evidence="3">
    <location>
        <begin position="44"/>
        <end position="170"/>
    </location>
</feature>
<feature type="chain" id="PRO_5027789434" evidence="2">
    <location>
        <begin position="22"/>
        <end position="180"/>
    </location>
</feature>
<dbReference type="InterPro" id="IPR018378">
    <property type="entry name" value="C-type_lectin_CS"/>
</dbReference>
<dbReference type="RefSeq" id="XP_028151523.1">
    <property type="nucleotide sequence ID" value="XM_028295722.1"/>
</dbReference>
<dbReference type="OrthoDB" id="6746664at2759"/>
<dbReference type="PANTHER" id="PTHR22802:SF465">
    <property type="entry name" value="AT17652P-RELATED"/>
    <property type="match status" value="1"/>
</dbReference>
<keyword evidence="1" id="KW-1015">Disulfide bond</keyword>
<reference evidence="6" key="1">
    <citation type="submission" date="2025-04" db="UniProtKB">
        <authorList>
            <consortium name="RefSeq"/>
        </authorList>
    </citation>
    <scope>IDENTIFICATION</scope>
    <source>
        <tissue evidence="6">Whole insect</tissue>
    </source>
</reference>
<reference evidence="4" key="2">
    <citation type="submission" date="2025-05" db="UniProtKB">
        <authorList>
            <consortium name="EnsemblMetazoa"/>
        </authorList>
    </citation>
    <scope>IDENTIFICATION</scope>
</reference>
<dbReference type="PROSITE" id="PS50041">
    <property type="entry name" value="C_TYPE_LECTIN_2"/>
    <property type="match status" value="1"/>
</dbReference>
<evidence type="ECO:0000256" key="1">
    <source>
        <dbReference type="ARBA" id="ARBA00023157"/>
    </source>
</evidence>
<dbReference type="EnsemblMetazoa" id="XM_050659779.1">
    <property type="protein sequence ID" value="XP_050515736.1"/>
    <property type="gene ID" value="LOC126890661"/>
</dbReference>
<proteinExistence type="predicted"/>
<dbReference type="SUPFAM" id="SSF56436">
    <property type="entry name" value="C-type lectin-like"/>
    <property type="match status" value="1"/>
</dbReference>
<dbReference type="SMART" id="SM00034">
    <property type="entry name" value="CLECT"/>
    <property type="match status" value="1"/>
</dbReference>
<feature type="signal peptide" evidence="2">
    <location>
        <begin position="1"/>
        <end position="21"/>
    </location>
</feature>
<name>A0A6P7H1C9_DIAVI</name>
<gene>
    <name evidence="6" type="primary">LOC114344899</name>
</gene>
<evidence type="ECO:0000256" key="2">
    <source>
        <dbReference type="SAM" id="SignalP"/>
    </source>
</evidence>
<dbReference type="InterPro" id="IPR001304">
    <property type="entry name" value="C-type_lectin-like"/>
</dbReference>
<evidence type="ECO:0000313" key="4">
    <source>
        <dbReference type="EnsemblMetazoa" id="XP_050515736.1"/>
    </source>
</evidence>
<dbReference type="Proteomes" id="UP001652700">
    <property type="component" value="Unplaced"/>
</dbReference>
<dbReference type="InterPro" id="IPR016186">
    <property type="entry name" value="C-type_lectin-like/link_sf"/>
</dbReference>
<keyword evidence="5" id="KW-1185">Reference proteome</keyword>
<dbReference type="PROSITE" id="PS00615">
    <property type="entry name" value="C_TYPE_LECTIN_1"/>
    <property type="match status" value="1"/>
</dbReference>
<protein>
    <submittedName>
        <fullName evidence="6">C-type lectin 37Db-like</fullName>
    </submittedName>
</protein>
<dbReference type="FunCoup" id="A0A6P7H1C9">
    <property type="interactions" value="75"/>
</dbReference>
<organism evidence="6">
    <name type="scientific">Diabrotica virgifera virgifera</name>
    <name type="common">western corn rootworm</name>
    <dbReference type="NCBI Taxonomy" id="50390"/>
    <lineage>
        <taxon>Eukaryota</taxon>
        <taxon>Metazoa</taxon>
        <taxon>Ecdysozoa</taxon>
        <taxon>Arthropoda</taxon>
        <taxon>Hexapoda</taxon>
        <taxon>Insecta</taxon>
        <taxon>Pterygota</taxon>
        <taxon>Neoptera</taxon>
        <taxon>Endopterygota</taxon>
        <taxon>Coleoptera</taxon>
        <taxon>Polyphaga</taxon>
        <taxon>Cucujiformia</taxon>
        <taxon>Chrysomeloidea</taxon>
        <taxon>Chrysomelidae</taxon>
        <taxon>Galerucinae</taxon>
        <taxon>Diabroticina</taxon>
        <taxon>Diabroticites</taxon>
        <taxon>Diabrotica</taxon>
    </lineage>
</organism>
<dbReference type="InParanoid" id="A0A6P7H1C9"/>
<evidence type="ECO:0000259" key="3">
    <source>
        <dbReference type="PROSITE" id="PS50041"/>
    </source>
</evidence>
<dbReference type="AlphaFoldDB" id="A0A6P7H1C9"/>
<keyword evidence="2" id="KW-0732">Signal</keyword>
<evidence type="ECO:0000313" key="6">
    <source>
        <dbReference type="RefSeq" id="XP_028151523.1"/>
    </source>
</evidence>
<dbReference type="Pfam" id="PF00059">
    <property type="entry name" value="Lectin_C"/>
    <property type="match status" value="1"/>
</dbReference>
<dbReference type="Gene3D" id="3.10.100.10">
    <property type="entry name" value="Mannose-Binding Protein A, subunit A"/>
    <property type="match status" value="1"/>
</dbReference>